<accession>A0A9P6TGZ2</accession>
<organism evidence="1 2">
    <name type="scientific">Cronartium quercuum f. sp. fusiforme G11</name>
    <dbReference type="NCBI Taxonomy" id="708437"/>
    <lineage>
        <taxon>Eukaryota</taxon>
        <taxon>Fungi</taxon>
        <taxon>Dikarya</taxon>
        <taxon>Basidiomycota</taxon>
        <taxon>Pucciniomycotina</taxon>
        <taxon>Pucciniomycetes</taxon>
        <taxon>Pucciniales</taxon>
        <taxon>Coleosporiaceae</taxon>
        <taxon>Cronartium</taxon>
    </lineage>
</organism>
<sequence length="53" mass="5816">MKLASNEEFQDYQSSSLACSEVQLENVEGICGDLLEPSTLASAENEGQQMYEV</sequence>
<proteinExistence type="predicted"/>
<gene>
    <name evidence="1" type="ORF">CROQUDRAFT_88049</name>
</gene>
<comment type="caution">
    <text evidence="1">The sequence shown here is derived from an EMBL/GenBank/DDBJ whole genome shotgun (WGS) entry which is preliminary data.</text>
</comment>
<keyword evidence="2" id="KW-1185">Reference proteome</keyword>
<evidence type="ECO:0000313" key="1">
    <source>
        <dbReference type="EMBL" id="KAG0150278.1"/>
    </source>
</evidence>
<dbReference type="AlphaFoldDB" id="A0A9P6TGZ2"/>
<dbReference type="EMBL" id="MU167220">
    <property type="protein sequence ID" value="KAG0150278.1"/>
    <property type="molecule type" value="Genomic_DNA"/>
</dbReference>
<dbReference type="Proteomes" id="UP000886653">
    <property type="component" value="Unassembled WGS sequence"/>
</dbReference>
<evidence type="ECO:0000313" key="2">
    <source>
        <dbReference type="Proteomes" id="UP000886653"/>
    </source>
</evidence>
<protein>
    <submittedName>
        <fullName evidence="1">Uncharacterized protein</fullName>
    </submittedName>
</protein>
<reference evidence="1" key="1">
    <citation type="submission" date="2013-11" db="EMBL/GenBank/DDBJ databases">
        <title>Genome sequence of the fusiform rust pathogen reveals effectors for host alternation and coevolution with pine.</title>
        <authorList>
            <consortium name="DOE Joint Genome Institute"/>
            <person name="Smith K."/>
            <person name="Pendleton A."/>
            <person name="Kubisiak T."/>
            <person name="Anderson C."/>
            <person name="Salamov A."/>
            <person name="Aerts A."/>
            <person name="Riley R."/>
            <person name="Clum A."/>
            <person name="Lindquist E."/>
            <person name="Ence D."/>
            <person name="Campbell M."/>
            <person name="Kronenberg Z."/>
            <person name="Feau N."/>
            <person name="Dhillon B."/>
            <person name="Hamelin R."/>
            <person name="Burleigh J."/>
            <person name="Smith J."/>
            <person name="Yandell M."/>
            <person name="Nelson C."/>
            <person name="Grigoriev I."/>
            <person name="Davis J."/>
        </authorList>
    </citation>
    <scope>NUCLEOTIDE SEQUENCE</scope>
    <source>
        <strain evidence="1">G11</strain>
    </source>
</reference>
<name>A0A9P6TGZ2_9BASI</name>